<reference evidence="2" key="1">
    <citation type="submission" date="2016-10" db="EMBL/GenBank/DDBJ databases">
        <authorList>
            <person name="de Groot N.N."/>
        </authorList>
    </citation>
    <scope>NUCLEOTIDE SEQUENCE [LARGE SCALE GENOMIC DNA]</scope>
    <source>
        <strain evidence="2">BS3782</strain>
    </source>
</reference>
<keyword evidence="3" id="KW-1185">Reference proteome</keyword>
<reference evidence="3" key="2">
    <citation type="submission" date="2016-10" db="EMBL/GenBank/DDBJ databases">
        <authorList>
            <person name="Varghese N."/>
            <person name="Submissions S."/>
        </authorList>
    </citation>
    <scope>NUCLEOTIDE SEQUENCE [LARGE SCALE GENOMIC DNA]</scope>
    <source>
        <strain evidence="3">BS3782</strain>
    </source>
</reference>
<reference evidence="1 4" key="3">
    <citation type="submission" date="2019-09" db="EMBL/GenBank/DDBJ databases">
        <title>Draft genome sequences of 48 bacterial type strains from the CCUG.</title>
        <authorList>
            <person name="Tunovic T."/>
            <person name="Pineiro-Iglesias B."/>
            <person name="Unosson C."/>
            <person name="Inganas E."/>
            <person name="Ohlen M."/>
            <person name="Cardew S."/>
            <person name="Jensie-Markopoulos S."/>
            <person name="Salva-Serra F."/>
            <person name="Jaen-Luchoro D."/>
            <person name="Karlsson R."/>
            <person name="Svensson-Stadler L."/>
            <person name="Chun J."/>
            <person name="Moore E."/>
        </authorList>
    </citation>
    <scope>NUCLEOTIDE SEQUENCE [LARGE SCALE GENOMIC DNA]</scope>
    <source>
        <strain evidence="1 4">CCUG 51522</strain>
    </source>
</reference>
<protein>
    <recommendedName>
        <fullName evidence="5">Peptidase C58 YopT-type domain-containing protein</fullName>
    </recommendedName>
</protein>
<dbReference type="EMBL" id="LT629746">
    <property type="protein sequence ID" value="SDT14774.1"/>
    <property type="molecule type" value="Genomic_DNA"/>
</dbReference>
<dbReference type="AlphaFoldDB" id="A0A0J6H6D6"/>
<evidence type="ECO:0000313" key="4">
    <source>
        <dbReference type="Proteomes" id="UP000434925"/>
    </source>
</evidence>
<accession>A0A0J6H6D6</accession>
<gene>
    <name evidence="1" type="ORF">F7R14_24890</name>
    <name evidence="2" type="ORF">SAMN04490191_3308</name>
</gene>
<dbReference type="Proteomes" id="UP000182814">
    <property type="component" value="Chromosome I"/>
</dbReference>
<evidence type="ECO:0008006" key="5">
    <source>
        <dbReference type="Google" id="ProtNLM"/>
    </source>
</evidence>
<dbReference type="PATRIC" id="fig|163011.3.peg.117"/>
<dbReference type="Proteomes" id="UP000434925">
    <property type="component" value="Unassembled WGS sequence"/>
</dbReference>
<organism evidence="2 3">
    <name type="scientific">Pseudomonas lini</name>
    <dbReference type="NCBI Taxonomy" id="163011"/>
    <lineage>
        <taxon>Bacteria</taxon>
        <taxon>Pseudomonadati</taxon>
        <taxon>Pseudomonadota</taxon>
        <taxon>Gammaproteobacteria</taxon>
        <taxon>Pseudomonadales</taxon>
        <taxon>Pseudomonadaceae</taxon>
        <taxon>Pseudomonas</taxon>
    </lineage>
</organism>
<dbReference type="EMBL" id="VZPO01000011">
    <property type="protein sequence ID" value="KAB0500557.1"/>
    <property type="molecule type" value="Genomic_DNA"/>
</dbReference>
<name>A0A0J6H6D6_9PSED</name>
<evidence type="ECO:0000313" key="1">
    <source>
        <dbReference type="EMBL" id="KAB0500557.1"/>
    </source>
</evidence>
<sequence>MANEVVESDRIRRQHGAVILARIFQSQSAGVGEGVCRGVVQHWLASHLDAQRLGVDKILEQFRADVSNLSGSSASKFVALHDDLKFHSDSQILGALSLGRSPAIPKSVDRFSLGQITFCFDALFPINGYYYISMEGHCFGLKRADDHIIFIDANTCEWQITKAQFKHKAFLVDYVATLYRDQIQLKLTTYWFAS</sequence>
<evidence type="ECO:0000313" key="3">
    <source>
        <dbReference type="Proteomes" id="UP000182814"/>
    </source>
</evidence>
<proteinExistence type="predicted"/>
<evidence type="ECO:0000313" key="2">
    <source>
        <dbReference type="EMBL" id="SDT14774.1"/>
    </source>
</evidence>
<dbReference type="RefSeq" id="WP_048397095.1">
    <property type="nucleotide sequence ID" value="NZ_JYLB01000010.1"/>
</dbReference>